<gene>
    <name evidence="2" type="ORF">BCR33DRAFT_318790</name>
</gene>
<evidence type="ECO:0000313" key="3">
    <source>
        <dbReference type="Proteomes" id="UP000193642"/>
    </source>
</evidence>
<keyword evidence="1" id="KW-0812">Transmembrane</keyword>
<reference evidence="2 3" key="1">
    <citation type="submission" date="2016-07" db="EMBL/GenBank/DDBJ databases">
        <title>Pervasive Adenine N6-methylation of Active Genes in Fungi.</title>
        <authorList>
            <consortium name="DOE Joint Genome Institute"/>
            <person name="Mondo S.J."/>
            <person name="Dannebaum R.O."/>
            <person name="Kuo R.C."/>
            <person name="Labutti K."/>
            <person name="Haridas S."/>
            <person name="Kuo A."/>
            <person name="Salamov A."/>
            <person name="Ahrendt S.R."/>
            <person name="Lipzen A."/>
            <person name="Sullivan W."/>
            <person name="Andreopoulos W.B."/>
            <person name="Clum A."/>
            <person name="Lindquist E."/>
            <person name="Daum C."/>
            <person name="Ramamoorthy G.K."/>
            <person name="Gryganskyi A."/>
            <person name="Culley D."/>
            <person name="Magnuson J.K."/>
            <person name="James T.Y."/>
            <person name="O'Malley M.A."/>
            <person name="Stajich J.E."/>
            <person name="Spatafora J.W."/>
            <person name="Visel A."/>
            <person name="Grigoriev I.V."/>
        </authorList>
    </citation>
    <scope>NUCLEOTIDE SEQUENCE [LARGE SCALE GENOMIC DNA]</scope>
    <source>
        <strain evidence="2 3">JEL800</strain>
    </source>
</reference>
<keyword evidence="1" id="KW-0472">Membrane</keyword>
<dbReference type="Proteomes" id="UP000193642">
    <property type="component" value="Unassembled WGS sequence"/>
</dbReference>
<proteinExistence type="predicted"/>
<comment type="caution">
    <text evidence="2">The sequence shown here is derived from an EMBL/GenBank/DDBJ whole genome shotgun (WGS) entry which is preliminary data.</text>
</comment>
<dbReference type="InterPro" id="IPR032675">
    <property type="entry name" value="LRR_dom_sf"/>
</dbReference>
<dbReference type="Gene3D" id="3.80.10.10">
    <property type="entry name" value="Ribonuclease Inhibitor"/>
    <property type="match status" value="1"/>
</dbReference>
<evidence type="ECO:0008006" key="4">
    <source>
        <dbReference type="Google" id="ProtNLM"/>
    </source>
</evidence>
<name>A0A1Y2CZM7_9FUNG</name>
<evidence type="ECO:0000313" key="2">
    <source>
        <dbReference type="EMBL" id="ORY52488.1"/>
    </source>
</evidence>
<dbReference type="OrthoDB" id="10279464at2759"/>
<dbReference type="AlphaFoldDB" id="A0A1Y2CZM7"/>
<keyword evidence="1" id="KW-1133">Transmembrane helix</keyword>
<keyword evidence="3" id="KW-1185">Reference proteome</keyword>
<feature type="transmembrane region" description="Helical" evidence="1">
    <location>
        <begin position="100"/>
        <end position="122"/>
    </location>
</feature>
<evidence type="ECO:0000256" key="1">
    <source>
        <dbReference type="SAM" id="Phobius"/>
    </source>
</evidence>
<sequence length="319" mass="35009">MKAAGQLRSFNVGVNLFQNGIPDLPTVLTYLNLSRNRLTGSIPILPDKLLTSIKSDPTHIDLNGNCFDNAKSNSVLQVNNSCTSPSSTSKEADTASGNNIGVIIGGVIGGLLVLALLSYGAFRLVNAKRYYQKLSLPFRTSDSPSNQQLDQPQTIELTVPIVNSDTSSSSYRTFVSEGGDTVPEKARGTLFDAMNSMSVNMVQTSTMNYKFVEPVEENGQMDWFGELRLPALPSKWSIQHVKAWAAINEATPTILDLIERGQLDGRTFLMTRVDDFTFPTMGHMVRFRTALENLRSINEQRLRLLNEPAPPGYPGESSS</sequence>
<dbReference type="EMBL" id="MCGO01000003">
    <property type="protein sequence ID" value="ORY52488.1"/>
    <property type="molecule type" value="Genomic_DNA"/>
</dbReference>
<protein>
    <recommendedName>
        <fullName evidence="4">SAM domain-containing protein</fullName>
    </recommendedName>
</protein>
<organism evidence="2 3">
    <name type="scientific">Rhizoclosmatium globosum</name>
    <dbReference type="NCBI Taxonomy" id="329046"/>
    <lineage>
        <taxon>Eukaryota</taxon>
        <taxon>Fungi</taxon>
        <taxon>Fungi incertae sedis</taxon>
        <taxon>Chytridiomycota</taxon>
        <taxon>Chytridiomycota incertae sedis</taxon>
        <taxon>Chytridiomycetes</taxon>
        <taxon>Chytridiales</taxon>
        <taxon>Chytriomycetaceae</taxon>
        <taxon>Rhizoclosmatium</taxon>
    </lineage>
</organism>
<accession>A0A1Y2CZM7</accession>